<dbReference type="OrthoDB" id="8938615at2"/>
<reference evidence="2 3" key="1">
    <citation type="submission" date="2019-08" db="EMBL/GenBank/DDBJ databases">
        <authorList>
            <person name="Peeters C."/>
        </authorList>
    </citation>
    <scope>NUCLEOTIDE SEQUENCE [LARGE SCALE GENOMIC DNA]</scope>
    <source>
        <strain evidence="2 3">LMG 31010</strain>
    </source>
</reference>
<proteinExistence type="predicted"/>
<dbReference type="Proteomes" id="UP000343335">
    <property type="component" value="Unassembled WGS sequence"/>
</dbReference>
<protein>
    <submittedName>
        <fullName evidence="2">Uncharacterized protein</fullName>
    </submittedName>
</protein>
<gene>
    <name evidence="2" type="ORF">PCO31010_05305</name>
</gene>
<evidence type="ECO:0000313" key="3">
    <source>
        <dbReference type="Proteomes" id="UP000343335"/>
    </source>
</evidence>
<dbReference type="AlphaFoldDB" id="A0A5E4ZCT2"/>
<dbReference type="RefSeq" id="WP_150666821.1">
    <property type="nucleotide sequence ID" value="NZ_CABPSA010000016.1"/>
</dbReference>
<name>A0A5E4ZCT2_9BURK</name>
<feature type="region of interest" description="Disordered" evidence="1">
    <location>
        <begin position="346"/>
        <end position="415"/>
    </location>
</feature>
<sequence>MILTSMSDWLTSAASAAKALPGLHVQAHTLSVATDLTRATSAPISSTMIAPVVRDWRVEQNTATSNWSQPPVTRARVFAQRLADVRPVCVVGARDDAQNCLLDLPPNVRVDVDASRLLLAGCEASLGPEMRNTLSRERRNSATLEREFSRARAAESRGQYSVRSIEQRLTKRLNQLLPGMGRLLKDAGAYIEIPQLSVTRLVTSVPEARRHGIDIPFQQADLRLPLGAPEIQRATLGAYIRIPAPDRQLLLFVSLATPDTVEWVDQDVKTHAARHQQQLFGDIPGNFDATPLPMHAELRRPNLVRTLAKHLHDGHRRYHDFAYGATRESLAPISHADVRQPLCAQRGQEAPPDAEHRDAPQSESTSSEMMRSRRAPEPAPAMPLTPAEAAEATQAIEPPGPLPKRRTSRSNSVSLDDMAKAVAMLEQLDRKYRQLGRPRFGK</sequence>
<organism evidence="2 3">
    <name type="scientific">Pandoraea commovens</name>
    <dbReference type="NCBI Taxonomy" id="2508289"/>
    <lineage>
        <taxon>Bacteria</taxon>
        <taxon>Pseudomonadati</taxon>
        <taxon>Pseudomonadota</taxon>
        <taxon>Betaproteobacteria</taxon>
        <taxon>Burkholderiales</taxon>
        <taxon>Burkholderiaceae</taxon>
        <taxon>Pandoraea</taxon>
    </lineage>
</organism>
<accession>A0A5E4ZCT2</accession>
<evidence type="ECO:0000313" key="2">
    <source>
        <dbReference type="EMBL" id="VVE58225.1"/>
    </source>
</evidence>
<dbReference type="EMBL" id="CABPSA010000016">
    <property type="protein sequence ID" value="VVE58225.1"/>
    <property type="molecule type" value="Genomic_DNA"/>
</dbReference>
<evidence type="ECO:0000256" key="1">
    <source>
        <dbReference type="SAM" id="MobiDB-lite"/>
    </source>
</evidence>